<keyword evidence="4" id="KW-0238">DNA-binding</keyword>
<dbReference type="GO" id="GO:0048235">
    <property type="term" value="P:pollen sperm cell differentiation"/>
    <property type="evidence" value="ECO:0007669"/>
    <property type="project" value="UniProtKB-ARBA"/>
</dbReference>
<dbReference type="GO" id="GO:0005634">
    <property type="term" value="C:nucleus"/>
    <property type="evidence" value="ECO:0007669"/>
    <property type="project" value="UniProtKB-SubCell"/>
</dbReference>
<keyword evidence="12" id="KW-1185">Reference proteome</keyword>
<dbReference type="PANTHER" id="PTHR47995:SF18">
    <property type="entry name" value="TRANSCRIPTION FACTOR MYB65"/>
    <property type="match status" value="1"/>
</dbReference>
<evidence type="ECO:0000256" key="6">
    <source>
        <dbReference type="ARBA" id="ARBA00023163"/>
    </source>
</evidence>
<feature type="domain" description="HTH myb-type" evidence="10">
    <location>
        <begin position="33"/>
        <end position="85"/>
    </location>
</feature>
<dbReference type="Pfam" id="PF00249">
    <property type="entry name" value="Myb_DNA-binding"/>
    <property type="match status" value="2"/>
</dbReference>
<feature type="domain" description="HTH myb-type" evidence="10">
    <location>
        <begin position="86"/>
        <end position="140"/>
    </location>
</feature>
<dbReference type="InterPro" id="IPR001005">
    <property type="entry name" value="SANT/Myb"/>
</dbReference>
<keyword evidence="6" id="KW-0804">Transcription</keyword>
<keyword evidence="3" id="KW-0805">Transcription regulation</keyword>
<keyword evidence="5" id="KW-0010">Activator</keyword>
<dbReference type="AlphaFoldDB" id="A0ABC8RQN7"/>
<dbReference type="PANTHER" id="PTHR47995">
    <property type="entry name" value="TRANSCRIPTION FACTOR MYB33-RELATED"/>
    <property type="match status" value="1"/>
</dbReference>
<name>A0ABC8RQN7_9AQUA</name>
<dbReference type="InterPro" id="IPR009057">
    <property type="entry name" value="Homeodomain-like_sf"/>
</dbReference>
<organism evidence="11 12">
    <name type="scientific">Ilex paraguariensis</name>
    <name type="common">yerba mate</name>
    <dbReference type="NCBI Taxonomy" id="185542"/>
    <lineage>
        <taxon>Eukaryota</taxon>
        <taxon>Viridiplantae</taxon>
        <taxon>Streptophyta</taxon>
        <taxon>Embryophyta</taxon>
        <taxon>Tracheophyta</taxon>
        <taxon>Spermatophyta</taxon>
        <taxon>Magnoliopsida</taxon>
        <taxon>eudicotyledons</taxon>
        <taxon>Gunneridae</taxon>
        <taxon>Pentapetalae</taxon>
        <taxon>asterids</taxon>
        <taxon>campanulids</taxon>
        <taxon>Aquifoliales</taxon>
        <taxon>Aquifoliaceae</taxon>
        <taxon>Ilex</taxon>
    </lineage>
</organism>
<dbReference type="PROSITE" id="PS51294">
    <property type="entry name" value="HTH_MYB"/>
    <property type="match status" value="2"/>
</dbReference>
<dbReference type="InterPro" id="IPR017930">
    <property type="entry name" value="Myb_dom"/>
</dbReference>
<evidence type="ECO:0000313" key="11">
    <source>
        <dbReference type="EMBL" id="CAK9147290.1"/>
    </source>
</evidence>
<dbReference type="FunFam" id="1.10.10.60:FF:000001">
    <property type="entry name" value="MYB-related transcription factor"/>
    <property type="match status" value="1"/>
</dbReference>
<evidence type="ECO:0000256" key="4">
    <source>
        <dbReference type="ARBA" id="ARBA00023125"/>
    </source>
</evidence>
<accession>A0ABC8RQN7</accession>
<dbReference type="SUPFAM" id="SSF46689">
    <property type="entry name" value="Homeodomain-like"/>
    <property type="match status" value="1"/>
</dbReference>
<evidence type="ECO:0000259" key="9">
    <source>
        <dbReference type="PROSITE" id="PS50090"/>
    </source>
</evidence>
<evidence type="ECO:0000256" key="2">
    <source>
        <dbReference type="ARBA" id="ARBA00022737"/>
    </source>
</evidence>
<feature type="domain" description="Myb-like" evidence="9">
    <location>
        <begin position="33"/>
        <end position="85"/>
    </location>
</feature>
<dbReference type="GO" id="GO:0045893">
    <property type="term" value="P:positive regulation of DNA-templated transcription"/>
    <property type="evidence" value="ECO:0007669"/>
    <property type="project" value="UniProtKB-ARBA"/>
</dbReference>
<evidence type="ECO:0000259" key="10">
    <source>
        <dbReference type="PROSITE" id="PS51294"/>
    </source>
</evidence>
<keyword evidence="7" id="KW-0539">Nucleus</keyword>
<comment type="subcellular location">
    <subcellularLocation>
        <location evidence="1">Nucleus</location>
    </subcellularLocation>
</comment>
<evidence type="ECO:0000256" key="5">
    <source>
        <dbReference type="ARBA" id="ARBA00023159"/>
    </source>
</evidence>
<dbReference type="PROSITE" id="PS50090">
    <property type="entry name" value="MYB_LIKE"/>
    <property type="match status" value="2"/>
</dbReference>
<dbReference type="GO" id="GO:0040008">
    <property type="term" value="P:regulation of growth"/>
    <property type="evidence" value="ECO:0007669"/>
    <property type="project" value="UniProtKB-ARBA"/>
</dbReference>
<feature type="domain" description="Myb-like" evidence="9">
    <location>
        <begin position="86"/>
        <end position="136"/>
    </location>
</feature>
<proteinExistence type="predicted"/>
<evidence type="ECO:0000313" key="12">
    <source>
        <dbReference type="Proteomes" id="UP001642360"/>
    </source>
</evidence>
<comment type="caution">
    <text evidence="11">The sequence shown here is derived from an EMBL/GenBank/DDBJ whole genome shotgun (WGS) entry which is preliminary data.</text>
</comment>
<dbReference type="Proteomes" id="UP001642360">
    <property type="component" value="Unassembled WGS sequence"/>
</dbReference>
<evidence type="ECO:0000256" key="3">
    <source>
        <dbReference type="ARBA" id="ARBA00023015"/>
    </source>
</evidence>
<feature type="compositionally biased region" description="Polar residues" evidence="8">
    <location>
        <begin position="256"/>
        <end position="270"/>
    </location>
</feature>
<feature type="compositionally biased region" description="Polar residues" evidence="8">
    <location>
        <begin position="390"/>
        <end position="401"/>
    </location>
</feature>
<reference evidence="11 12" key="1">
    <citation type="submission" date="2024-02" db="EMBL/GenBank/DDBJ databases">
        <authorList>
            <person name="Vignale AGUSTIN F."/>
            <person name="Sosa J E."/>
            <person name="Modenutti C."/>
        </authorList>
    </citation>
    <scope>NUCLEOTIDE SEQUENCE [LARGE SCALE GENOMIC DNA]</scope>
</reference>
<keyword evidence="2" id="KW-0677">Repeat</keyword>
<sequence length="517" mass="56454">MSSTSENGDWMMSTSCIDSPSVEESSSGHVAGGSHLKKGPWTSAEDAILVAYVRKHGEGNWNAVQKHSGLSRCGKSCRLRWANHLRPDLKKGAFTPEEEHHIIKLHAKMGNKWAQMAAELPGRTDNEIKNYWNTRIKRRQRAGLPIYPPDICLQAFSENQESLNMSAFSSGDRTNADLFLTSNFEIPAVEFKNLEFNLLLYPPSLDISASSSPDIMASTLIAPSFSSSCGNDFSFSTNHPAKRLRESESFPPGLSASVSDPSPAFTQYQNDSSEKISQSFGFSCAYNHSVIANHPSFSCLPRGSHAPSNGNSSSSEPISWAMKQELPSLQYSDTQVGSWGSPSSPLPYLESVDTFIHSPPTEQTQPDGLSPRNNGLLEAVLYGSQTLKNTKKTSCQQTPSASVMPGDMVNSPSQNGTEWEVYGNLISPLGPSPASTFNECISINGSSHDGPQPVQFVSVKQEAVDWLSTRDDRNDEVLSQMILSRPDFLLGMNCFGCTTENGKDLPILKDAIWALLD</sequence>
<dbReference type="SMART" id="SM00717">
    <property type="entry name" value="SANT"/>
    <property type="match status" value="2"/>
</dbReference>
<gene>
    <name evidence="11" type="ORF">ILEXP_LOCUS15175</name>
</gene>
<evidence type="ECO:0008006" key="13">
    <source>
        <dbReference type="Google" id="ProtNLM"/>
    </source>
</evidence>
<dbReference type="FunFam" id="1.10.10.60:FF:000119">
    <property type="entry name" value="Transcription factor GAMYB"/>
    <property type="match status" value="1"/>
</dbReference>
<evidence type="ECO:0000256" key="8">
    <source>
        <dbReference type="SAM" id="MobiDB-lite"/>
    </source>
</evidence>
<evidence type="ECO:0000256" key="7">
    <source>
        <dbReference type="ARBA" id="ARBA00023242"/>
    </source>
</evidence>
<feature type="compositionally biased region" description="Polar residues" evidence="8">
    <location>
        <begin position="1"/>
        <end position="28"/>
    </location>
</feature>
<feature type="region of interest" description="Disordered" evidence="8">
    <location>
        <begin position="244"/>
        <end position="270"/>
    </location>
</feature>
<evidence type="ECO:0000256" key="1">
    <source>
        <dbReference type="ARBA" id="ARBA00004123"/>
    </source>
</evidence>
<dbReference type="CDD" id="cd00167">
    <property type="entry name" value="SANT"/>
    <property type="match status" value="2"/>
</dbReference>
<dbReference type="EMBL" id="CAUOFW020001666">
    <property type="protein sequence ID" value="CAK9147290.1"/>
    <property type="molecule type" value="Genomic_DNA"/>
</dbReference>
<dbReference type="GO" id="GO:0003677">
    <property type="term" value="F:DNA binding"/>
    <property type="evidence" value="ECO:0007669"/>
    <property type="project" value="UniProtKB-KW"/>
</dbReference>
<protein>
    <recommendedName>
        <fullName evidence="13">Transcription factor</fullName>
    </recommendedName>
</protein>
<dbReference type="Gene3D" id="1.10.10.60">
    <property type="entry name" value="Homeodomain-like"/>
    <property type="match status" value="2"/>
</dbReference>
<feature type="region of interest" description="Disordered" evidence="8">
    <location>
        <begin position="1"/>
        <end position="36"/>
    </location>
</feature>
<feature type="region of interest" description="Disordered" evidence="8">
    <location>
        <begin position="390"/>
        <end position="413"/>
    </location>
</feature>